<evidence type="ECO:0000256" key="2">
    <source>
        <dbReference type="SAM" id="SignalP"/>
    </source>
</evidence>
<keyword evidence="4" id="KW-1185">Reference proteome</keyword>
<keyword evidence="2" id="KW-0732">Signal</keyword>
<evidence type="ECO:0000313" key="3">
    <source>
        <dbReference type="EMBL" id="KAK3286676.1"/>
    </source>
</evidence>
<dbReference type="Proteomes" id="UP001190700">
    <property type="component" value="Unassembled WGS sequence"/>
</dbReference>
<comment type="caution">
    <text evidence="3">The sequence shown here is derived from an EMBL/GenBank/DDBJ whole genome shotgun (WGS) entry which is preliminary data.</text>
</comment>
<evidence type="ECO:0000313" key="4">
    <source>
        <dbReference type="Proteomes" id="UP001190700"/>
    </source>
</evidence>
<evidence type="ECO:0008006" key="5">
    <source>
        <dbReference type="Google" id="ProtNLM"/>
    </source>
</evidence>
<feature type="signal peptide" evidence="2">
    <location>
        <begin position="1"/>
        <end position="24"/>
    </location>
</feature>
<sequence>MRCPSKLLVLLLHGFSLHSQRTRATLLNEDKSDNIDIELSSAPLQSTRLPDPASLSSASCSKLCRNQSLLSVDDPDLVFAAETLSSKVLKSTGGESLGEATLLTASVSVIPVYKLRIKIPEGAEVTDPKFLNSTDVEGLVVDLGGSLGLRVVELLPASAPLEKPLLAASALEEGAAPPQSKNERLQSQQGTRRTPSSASLVTRRNLGGHSDSDSNYSTGSEGDNDEYGHSDSDSGYSTGSEGDNAEYGHSDSDSGYSTGSEGDNAEYGHSDSDSDYSTGSEGDNDREDGCVSADCYGYTCAYWYPFSYSCHELVGIYGCPCTGCMTGCEAPPPQPPYMPAPPPAPPLEVDGETAYISAAYGSKHLHDALAREDVSVIIMREDISLCDSEDSDSDLGLGTRSGWLHVKGECPSGACIVDGCYGDPFINDFGGPGWSLQLSNLTLKNFYNSAGSGGLINVRGGTRININDSTLENNGAVVGGVIYIGSSQSSSDVSITNSLIQGNYATGGNTVPRDTGGALMYSGSSAEIEVLIRNCVMKGNTAESFGGLVSIESCWSCHVAFDQCEISDTGARMESGGLVSIGNCAYQRCSVEFSSSRVISSYSSLYGGLVFIKTEMAIAEVAIIDSEILNTQTGQDGAVYIINPAGYSTADVTISRSYVASNAAGVSPACSASQHRACS</sequence>
<dbReference type="SUPFAM" id="SSF51126">
    <property type="entry name" value="Pectin lyase-like"/>
    <property type="match status" value="1"/>
</dbReference>
<feature type="region of interest" description="Disordered" evidence="1">
    <location>
        <begin position="172"/>
        <end position="285"/>
    </location>
</feature>
<feature type="compositionally biased region" description="Polar residues" evidence="1">
    <location>
        <begin position="185"/>
        <end position="202"/>
    </location>
</feature>
<protein>
    <recommendedName>
        <fullName evidence="5">Right handed beta helix domain-containing protein</fullName>
    </recommendedName>
</protein>
<organism evidence="3 4">
    <name type="scientific">Cymbomonas tetramitiformis</name>
    <dbReference type="NCBI Taxonomy" id="36881"/>
    <lineage>
        <taxon>Eukaryota</taxon>
        <taxon>Viridiplantae</taxon>
        <taxon>Chlorophyta</taxon>
        <taxon>Pyramimonadophyceae</taxon>
        <taxon>Pyramimonadales</taxon>
        <taxon>Pyramimonadaceae</taxon>
        <taxon>Cymbomonas</taxon>
    </lineage>
</organism>
<reference evidence="3 4" key="1">
    <citation type="journal article" date="2015" name="Genome Biol. Evol.">
        <title>Comparative Genomics of a Bacterivorous Green Alga Reveals Evolutionary Causalities and Consequences of Phago-Mixotrophic Mode of Nutrition.</title>
        <authorList>
            <person name="Burns J.A."/>
            <person name="Paasch A."/>
            <person name="Narechania A."/>
            <person name="Kim E."/>
        </authorList>
    </citation>
    <scope>NUCLEOTIDE SEQUENCE [LARGE SCALE GENOMIC DNA]</scope>
    <source>
        <strain evidence="3 4">PLY_AMNH</strain>
    </source>
</reference>
<evidence type="ECO:0000256" key="1">
    <source>
        <dbReference type="SAM" id="MobiDB-lite"/>
    </source>
</evidence>
<dbReference type="PANTHER" id="PTHR11319:SF35">
    <property type="entry name" value="OUTER MEMBRANE PROTEIN PMPC-RELATED"/>
    <property type="match status" value="1"/>
</dbReference>
<gene>
    <name evidence="3" type="ORF">CYMTET_5778</name>
</gene>
<proteinExistence type="predicted"/>
<name>A0AAE0GYY9_9CHLO</name>
<dbReference type="EMBL" id="LGRX02001201">
    <property type="protein sequence ID" value="KAK3286676.1"/>
    <property type="molecule type" value="Genomic_DNA"/>
</dbReference>
<dbReference type="AlphaFoldDB" id="A0AAE0GYY9"/>
<dbReference type="PANTHER" id="PTHR11319">
    <property type="entry name" value="G PROTEIN-COUPLED RECEPTOR-RELATED"/>
    <property type="match status" value="1"/>
</dbReference>
<dbReference type="InterPro" id="IPR011050">
    <property type="entry name" value="Pectin_lyase_fold/virulence"/>
</dbReference>
<feature type="chain" id="PRO_5042119649" description="Right handed beta helix domain-containing protein" evidence="2">
    <location>
        <begin position="25"/>
        <end position="679"/>
    </location>
</feature>
<accession>A0AAE0GYY9</accession>